<dbReference type="OrthoDB" id="271539at2759"/>
<evidence type="ECO:0000256" key="1">
    <source>
        <dbReference type="ARBA" id="ARBA00010547"/>
    </source>
</evidence>
<keyword evidence="7" id="KW-1185">Reference proteome</keyword>
<accession>A0A0N1IBL6</accession>
<feature type="region of interest" description="Disordered" evidence="5">
    <location>
        <begin position="90"/>
        <end position="116"/>
    </location>
</feature>
<keyword evidence="2" id="KW-0132">Cell division</keyword>
<name>A0A0N1IBL6_LEPSE</name>
<protein>
    <submittedName>
        <fullName evidence="6">Cyclosome subunit-like protein</fullName>
    </submittedName>
</protein>
<evidence type="ECO:0000313" key="7">
    <source>
        <dbReference type="Proteomes" id="UP000038009"/>
    </source>
</evidence>
<evidence type="ECO:0000313" key="6">
    <source>
        <dbReference type="EMBL" id="KPI90158.1"/>
    </source>
</evidence>
<dbReference type="GO" id="GO:0031145">
    <property type="term" value="P:anaphase-promoting complex-dependent catabolic process"/>
    <property type="evidence" value="ECO:0007669"/>
    <property type="project" value="TreeGrafter"/>
</dbReference>
<dbReference type="PANTHER" id="PTHR12827">
    <property type="entry name" value="MEIOTIC CHECKPOINT REGULATOR TSG24 FAMILY MEMBER"/>
    <property type="match status" value="1"/>
</dbReference>
<dbReference type="EMBL" id="LJSK01000009">
    <property type="protein sequence ID" value="KPI90158.1"/>
    <property type="molecule type" value="Genomic_DNA"/>
</dbReference>
<organism evidence="6 7">
    <name type="scientific">Leptomonas seymouri</name>
    <dbReference type="NCBI Taxonomy" id="5684"/>
    <lineage>
        <taxon>Eukaryota</taxon>
        <taxon>Discoba</taxon>
        <taxon>Euglenozoa</taxon>
        <taxon>Kinetoplastea</taxon>
        <taxon>Metakinetoplastina</taxon>
        <taxon>Trypanosomatida</taxon>
        <taxon>Trypanosomatidae</taxon>
        <taxon>Leishmaniinae</taxon>
        <taxon>Leptomonas</taxon>
    </lineage>
</organism>
<dbReference type="GO" id="GO:0070979">
    <property type="term" value="P:protein K11-linked ubiquitination"/>
    <property type="evidence" value="ECO:0007669"/>
    <property type="project" value="TreeGrafter"/>
</dbReference>
<evidence type="ECO:0000256" key="4">
    <source>
        <dbReference type="ARBA" id="ARBA00023306"/>
    </source>
</evidence>
<dbReference type="VEuPathDB" id="TriTrypDB:Lsey_0009_0070"/>
<comment type="similarity">
    <text evidence="1">Belongs to the APC1 family.</text>
</comment>
<dbReference type="GO" id="GO:0060090">
    <property type="term" value="F:molecular adaptor activity"/>
    <property type="evidence" value="ECO:0007669"/>
    <property type="project" value="TreeGrafter"/>
</dbReference>
<reference evidence="6 7" key="1">
    <citation type="journal article" date="2015" name="PLoS Pathog.">
        <title>Leptomonas seymouri: Adaptations to the Dixenous Life Cycle Analyzed by Genome Sequencing, Transcriptome Profiling and Co-infection with Leishmania donovani.</title>
        <authorList>
            <person name="Kraeva N."/>
            <person name="Butenko A."/>
            <person name="Hlavacova J."/>
            <person name="Kostygov A."/>
            <person name="Myskova J."/>
            <person name="Grybchuk D."/>
            <person name="Lestinova T."/>
            <person name="Votypka J."/>
            <person name="Volf P."/>
            <person name="Opperdoes F."/>
            <person name="Flegontov P."/>
            <person name="Lukes J."/>
            <person name="Yurchenko V."/>
        </authorList>
    </citation>
    <scope>NUCLEOTIDE SEQUENCE [LARGE SCALE GENOMIC DNA]</scope>
    <source>
        <strain evidence="6 7">ATCC 30220</strain>
    </source>
</reference>
<feature type="region of interest" description="Disordered" evidence="5">
    <location>
        <begin position="316"/>
        <end position="351"/>
    </location>
</feature>
<keyword evidence="4" id="KW-0131">Cell cycle</keyword>
<dbReference type="Proteomes" id="UP000038009">
    <property type="component" value="Unassembled WGS sequence"/>
</dbReference>
<dbReference type="GO" id="GO:0007091">
    <property type="term" value="P:metaphase/anaphase transition of mitotic cell cycle"/>
    <property type="evidence" value="ECO:0007669"/>
    <property type="project" value="TreeGrafter"/>
</dbReference>
<keyword evidence="3" id="KW-0498">Mitosis</keyword>
<feature type="region of interest" description="Disordered" evidence="5">
    <location>
        <begin position="245"/>
        <end position="277"/>
    </location>
</feature>
<sequence>MALSLYTIDVGPCQPDGTREIFLHHHQRAFFSTTHREVLRVCLAKWPTKPSVEAVAHTTDVDETEAIRAQRTEDAYQALLESKPFDIGGAASSSTEVPSGAAPIGTRRNPCGAAEREENPELEDYLCVFHREELADQCGRYTFVQPQTICTAYRVKDATALELVLHALSPRDISASSMGSGGVFIHGRHQTSRGEAGWSNPLEYQGLQYKPAADTWWMGSPLSVKPVFVAVSAVALPGDAAVTADEEEGAGTNCLAPDPLSERNNAKTCNKATSKGEEYVTTSALHLRVDSDRPESPHPSFSQGSPLIETSATHAEGRTAQGQFDFPRSRSSTPIPHSPPQSAVRTATAQSVAADSLSSRVKPIQASLTNSKSKFVSLNATVLTQLPLYDPQNEAPLRGCLTVVRTGPDELGLALTTPLYANDAMLWQWWPHRVRLSRLASSASALSVVASPHPSSTQLLLFLYDSHYRRLYVLRTPNLHTSQGELEMLFCFPCGNLPFVFPCLHTSTHPAPIAVCNYPRANWISVYDVALLSEHPSADTVAMQLDLGAHQAAHPQRFGEVWLTGDTSSVPRQKRGLFGATVPGGGGAGRCSAYSRRESNAKGWGTDTSASVAHPIRSLLYHYNSCLVLQYDWPGGAAQTTEVEATRIWTSTSAGGAGEAASESGRERRRRRCEGTVAYTVNFPSLSSEDQPLLVFMLEALSATIGSRAVASIEYELFLEAWLCSCTNNSCANPFQTCAALLKRLCVPVVQGSNRSDDGQRAEENRDKDEGASVTDANTLVRLSDIAESCVFVDPSLLTLQHVQNALILHDVGAGETAVNNSCSLPVSQKAALPLSWTPQQAGLALVALHLLFEACRLQEPLWKLLPPLAELNHSLSVNMQWSSYVEFYNAMVSTAHASFSGSREGRVYPDCFAQCLSAEVIEGHFQYLLPTADVEEAAVLSSDQPPHTMSVATPSTVDFANGDAPDFFRLLSAITRGSSDPATHAAIYRSWPLIPNLQEAHPIALANRLVVVYRDVFGASSVLAMRNSSGNGARYSGMGDTGEVRSEAGQQWWERICTQLLQQRISPSLVRQVLSTGVAYPLLEAISKGREQAEATWPAVMLDIVDRRDRCPPTSLAAQLISAGRHVVEAAEENAVAQQIRVALAEDDGVSVRPDFRKTWRDARLDVAQSIFNTVTPISLSGFEDRPEELTGALGLLSSRARAMPLGRGMLTMCTQSFKVQDSIPIPPLNLNGRTNDGICIVNKTTDDLMWPLFHNGCAAGLRFLPLPPSFCAGAGCGTSADAKSAATPGAGGRGDGASSVLSQDTRVSGAAAAQTITKQWVMYQTKNIGNAASRAGLLLATGILGHLTVLQRTDIFYLLISRQEQYVWREATTMAVMLGLSCSFCGTSSEAVFRCLSVHAQSLNPSAEDIEVSLDVQTAALVSMGLLCQQAPSNTFLVEVFLVEMSRLPTDEHCSKREGYVLGAGFGLGQLLLGVGAMHGVPHVEDCLLAFMNGAPRKSAMSAREGVEYFEETMGRGEAGHFLARALLSQEQREATFNSCANVYEGDCYNVFVSGPAAAVALGMIYLQTDSTFIASKIAPPNRCTAMQRLTPLMCHLRSTMASLICWSSMAPTQEWLYAQLPSSLLQLTSETSTVPGLVAQQRNYLLMNLAHCLAGQVMALGLRYAGTMDTQVRDVIFAELHGFLSGQIGSTKMAIPAVQRATGAYETCTLTCANALSLVMAGTGDLKVFTALQHLYRRTKVAYGSHMAVSMSMGLLFLGSGRLTLSNNIASVAALLMAFYPQWPSDPEDNTHHLQALRHLYGLAVVPRVMEAVDAVSRQPVSVPVRIFLRGTNAGSAPASAEASGHGTVKAKGRQISTRTPCLYPPVEMIERVEIHSPQHYPLTFDAHSKELTQSASMEFRVMAKDTAFSRRGSRASRSPLESRLLDWMHRLFHQPSTTAVEALTIMDSVKLLHHVQHRLVSTAMAGELLLNSDFSAVVKEVMKKRYEYIFLHRADSSRGTAEPPTSTATPRHPLYQLMVEGRPYWRVLESIAMHPRGTAAFPCDFTSLISSLHFTSDCHADNENDSVVEGGTMRGRDLDALHRWITESLHYYGLKQSVRRRIRDVFSVLFMGAADTSVSDFSTSSSMRRLTCLLKLQAATQLPLSTLEKVWACCVS</sequence>
<evidence type="ECO:0000256" key="5">
    <source>
        <dbReference type="SAM" id="MobiDB-lite"/>
    </source>
</evidence>
<feature type="compositionally biased region" description="Basic and acidic residues" evidence="5">
    <location>
        <begin position="755"/>
        <end position="771"/>
    </location>
</feature>
<dbReference type="InterPro" id="IPR024990">
    <property type="entry name" value="Apc1"/>
</dbReference>
<dbReference type="GO" id="GO:0051301">
    <property type="term" value="P:cell division"/>
    <property type="evidence" value="ECO:0007669"/>
    <property type="project" value="UniProtKB-KW"/>
</dbReference>
<dbReference type="Gene3D" id="1.25.10.10">
    <property type="entry name" value="Leucine-rich Repeat Variant"/>
    <property type="match status" value="2"/>
</dbReference>
<feature type="region of interest" description="Disordered" evidence="5">
    <location>
        <begin position="752"/>
        <end position="773"/>
    </location>
</feature>
<dbReference type="InterPro" id="IPR011989">
    <property type="entry name" value="ARM-like"/>
</dbReference>
<comment type="caution">
    <text evidence="6">The sequence shown here is derived from an EMBL/GenBank/DDBJ whole genome shotgun (WGS) entry which is preliminary data.</text>
</comment>
<dbReference type="OMA" id="TICTAYR"/>
<dbReference type="GO" id="GO:0005680">
    <property type="term" value="C:anaphase-promoting complex"/>
    <property type="evidence" value="ECO:0007669"/>
    <property type="project" value="InterPro"/>
</dbReference>
<feature type="compositionally biased region" description="Polar residues" evidence="5">
    <location>
        <begin position="329"/>
        <end position="351"/>
    </location>
</feature>
<proteinExistence type="inferred from homology"/>
<dbReference type="PANTHER" id="PTHR12827:SF3">
    <property type="entry name" value="ANAPHASE-PROMOTING COMPLEX SUBUNIT 1"/>
    <property type="match status" value="1"/>
</dbReference>
<evidence type="ECO:0000256" key="2">
    <source>
        <dbReference type="ARBA" id="ARBA00022618"/>
    </source>
</evidence>
<gene>
    <name evidence="6" type="ORF">ABL78_0676</name>
</gene>
<evidence type="ECO:0000256" key="3">
    <source>
        <dbReference type="ARBA" id="ARBA00022776"/>
    </source>
</evidence>